<keyword evidence="3 5" id="KW-0663">Pyridoxal phosphate</keyword>
<dbReference type="SUPFAM" id="SSF51419">
    <property type="entry name" value="PLP-binding barrel"/>
    <property type="match status" value="1"/>
</dbReference>
<evidence type="ECO:0000256" key="7">
    <source>
        <dbReference type="PIRSR" id="PIRSR600821-52"/>
    </source>
</evidence>
<dbReference type="Gene3D" id="2.40.37.10">
    <property type="entry name" value="Lyase, Ornithine Decarboxylase, Chain A, domain 1"/>
    <property type="match status" value="1"/>
</dbReference>
<dbReference type="GO" id="GO:0030632">
    <property type="term" value="P:D-alanine biosynthetic process"/>
    <property type="evidence" value="ECO:0007669"/>
    <property type="project" value="UniProtKB-UniRule"/>
</dbReference>
<accession>A0A2I1NAH1</accession>
<comment type="similarity">
    <text evidence="5">Belongs to the alanine racemase family.</text>
</comment>
<feature type="active site" description="Proton acceptor; specific for D-alanine" evidence="5">
    <location>
        <position position="35"/>
    </location>
</feature>
<evidence type="ECO:0000259" key="8">
    <source>
        <dbReference type="SMART" id="SM01005"/>
    </source>
</evidence>
<dbReference type="InterPro" id="IPR009006">
    <property type="entry name" value="Ala_racemase/Decarboxylase_C"/>
</dbReference>
<dbReference type="Pfam" id="PF01168">
    <property type="entry name" value="Ala_racemase_N"/>
    <property type="match status" value="1"/>
</dbReference>
<comment type="pathway">
    <text evidence="5">Amino-acid biosynthesis; D-alanine biosynthesis; D-alanine from L-alanine: step 1/1.</text>
</comment>
<dbReference type="PROSITE" id="PS00395">
    <property type="entry name" value="ALANINE_RACEMASE"/>
    <property type="match status" value="1"/>
</dbReference>
<gene>
    <name evidence="9" type="primary">alr</name>
    <name evidence="9" type="ORF">CYJ41_03095</name>
</gene>
<dbReference type="SUPFAM" id="SSF50621">
    <property type="entry name" value="Alanine racemase C-terminal domain-like"/>
    <property type="match status" value="1"/>
</dbReference>
<dbReference type="HAMAP" id="MF_01201">
    <property type="entry name" value="Ala_racemase"/>
    <property type="match status" value="1"/>
</dbReference>
<comment type="function">
    <text evidence="5">Catalyzes the interconversion of L-alanine and D-alanine. May also act on other amino acids.</text>
</comment>
<evidence type="ECO:0000256" key="5">
    <source>
        <dbReference type="HAMAP-Rule" id="MF_01201"/>
    </source>
</evidence>
<dbReference type="PANTHER" id="PTHR30511:SF0">
    <property type="entry name" value="ALANINE RACEMASE, CATABOLIC-RELATED"/>
    <property type="match status" value="1"/>
</dbReference>
<dbReference type="SMART" id="SM01005">
    <property type="entry name" value="Ala_racemase_C"/>
    <property type="match status" value="1"/>
</dbReference>
<dbReference type="GO" id="GO:0030170">
    <property type="term" value="F:pyridoxal phosphate binding"/>
    <property type="evidence" value="ECO:0007669"/>
    <property type="project" value="UniProtKB-UniRule"/>
</dbReference>
<comment type="caution">
    <text evidence="9">The sequence shown here is derived from an EMBL/GenBank/DDBJ whole genome shotgun (WGS) entry which is preliminary data.</text>
</comment>
<dbReference type="EC" id="5.1.1.1" evidence="5"/>
<dbReference type="Pfam" id="PF00842">
    <property type="entry name" value="Ala_racemase_C"/>
    <property type="match status" value="1"/>
</dbReference>
<evidence type="ECO:0000256" key="1">
    <source>
        <dbReference type="ARBA" id="ARBA00000316"/>
    </source>
</evidence>
<dbReference type="RefSeq" id="WP_101636944.1">
    <property type="nucleotide sequence ID" value="NZ_PKHU01000003.1"/>
</dbReference>
<name>A0A2I1NAH1_9BACT</name>
<feature type="active site" description="Proton acceptor; specific for L-alanine" evidence="5">
    <location>
        <position position="266"/>
    </location>
</feature>
<dbReference type="FunFam" id="3.20.20.10:FF:000002">
    <property type="entry name" value="Alanine racemase"/>
    <property type="match status" value="1"/>
</dbReference>
<comment type="catalytic activity">
    <reaction evidence="1 5">
        <text>L-alanine = D-alanine</text>
        <dbReference type="Rhea" id="RHEA:20249"/>
        <dbReference type="ChEBI" id="CHEBI:57416"/>
        <dbReference type="ChEBI" id="CHEBI:57972"/>
        <dbReference type="EC" id="5.1.1.1"/>
    </reaction>
</comment>
<feature type="binding site" evidence="5 7">
    <location>
        <position position="313"/>
    </location>
    <ligand>
        <name>substrate</name>
    </ligand>
</feature>
<dbReference type="PRINTS" id="PR00992">
    <property type="entry name" value="ALARACEMASE"/>
</dbReference>
<feature type="binding site" evidence="5 7">
    <location>
        <position position="131"/>
    </location>
    <ligand>
        <name>substrate</name>
    </ligand>
</feature>
<evidence type="ECO:0000256" key="3">
    <source>
        <dbReference type="ARBA" id="ARBA00022898"/>
    </source>
</evidence>
<proteinExistence type="inferred from homology"/>
<evidence type="ECO:0000313" key="10">
    <source>
        <dbReference type="Proteomes" id="UP000234639"/>
    </source>
</evidence>
<evidence type="ECO:0000313" key="9">
    <source>
        <dbReference type="EMBL" id="PKZ29362.1"/>
    </source>
</evidence>
<dbReference type="NCBIfam" id="TIGR00492">
    <property type="entry name" value="alr"/>
    <property type="match status" value="1"/>
</dbReference>
<feature type="modified residue" description="N6-(pyridoxal phosphate)lysine" evidence="5 6">
    <location>
        <position position="35"/>
    </location>
</feature>
<sequence>MSVVFAKINLDNLKQNFLNLKKFVGDDIKFCALIKANAYGHGSVEIAKSYAEFGADYLAVARVNEGEELRKNGINLPILLLGYSDEVKKALLNNLELCVFNYKYATTINEIAKSLNLKAKIHIKLDTGMARLGFVVRDEKSILETTLTCLKISKLSNIKIVGVFTHFAKSDSTDKSFTNLQLKRFNAQIYDFEKNRLKIPLKHVSNSAAILDIQTANLNMVRSGIVGFGFYPSDEVKKSVDLKPVMSLYAMISNIKILKPNTPISYGGVYITKDYEKIITICIGYGDGFLREQNNPEVLINNVKCPVVGRICMDQCMVKVPFNMEVKVGEYATIFDEGEFNASNLAKRCDTISYEILSLIASRVKRIYYKDGKIID</sequence>
<reference evidence="9 10" key="1">
    <citation type="submission" date="2017-12" db="EMBL/GenBank/DDBJ databases">
        <title>Phylogenetic diversity of female urinary microbiome.</title>
        <authorList>
            <person name="Thomas-White K."/>
            <person name="Wolfe A.J."/>
        </authorList>
    </citation>
    <scope>NUCLEOTIDE SEQUENCE [LARGE SCALE GENOMIC DNA]</scope>
    <source>
        <strain evidence="9 10">UMB0112</strain>
    </source>
</reference>
<evidence type="ECO:0000256" key="2">
    <source>
        <dbReference type="ARBA" id="ARBA00001933"/>
    </source>
</evidence>
<dbReference type="InterPro" id="IPR001608">
    <property type="entry name" value="Ala_racemase_N"/>
</dbReference>
<dbReference type="InterPro" id="IPR020622">
    <property type="entry name" value="Ala_racemase_pyridoxalP-BS"/>
</dbReference>
<dbReference type="InterPro" id="IPR000821">
    <property type="entry name" value="Ala_racemase"/>
</dbReference>
<dbReference type="InterPro" id="IPR011079">
    <property type="entry name" value="Ala_racemase_C"/>
</dbReference>
<evidence type="ECO:0000256" key="6">
    <source>
        <dbReference type="PIRSR" id="PIRSR600821-50"/>
    </source>
</evidence>
<dbReference type="PANTHER" id="PTHR30511">
    <property type="entry name" value="ALANINE RACEMASE"/>
    <property type="match status" value="1"/>
</dbReference>
<dbReference type="GO" id="GO:0005829">
    <property type="term" value="C:cytosol"/>
    <property type="evidence" value="ECO:0007669"/>
    <property type="project" value="TreeGrafter"/>
</dbReference>
<dbReference type="CDD" id="cd00430">
    <property type="entry name" value="PLPDE_III_AR"/>
    <property type="match status" value="1"/>
</dbReference>
<feature type="domain" description="Alanine racemase C-terminal" evidence="8">
    <location>
        <begin position="245"/>
        <end position="369"/>
    </location>
</feature>
<dbReference type="InterPro" id="IPR029066">
    <property type="entry name" value="PLP-binding_barrel"/>
</dbReference>
<dbReference type="EMBL" id="PKHU01000003">
    <property type="protein sequence ID" value="PKZ29362.1"/>
    <property type="molecule type" value="Genomic_DNA"/>
</dbReference>
<dbReference type="UniPathway" id="UPA00042">
    <property type="reaction ID" value="UER00497"/>
</dbReference>
<evidence type="ECO:0000256" key="4">
    <source>
        <dbReference type="ARBA" id="ARBA00023235"/>
    </source>
</evidence>
<organism evidence="9 10">
    <name type="scientific">Campylobacter ureolyticus</name>
    <dbReference type="NCBI Taxonomy" id="827"/>
    <lineage>
        <taxon>Bacteria</taxon>
        <taxon>Pseudomonadati</taxon>
        <taxon>Campylobacterota</taxon>
        <taxon>Epsilonproteobacteria</taxon>
        <taxon>Campylobacterales</taxon>
        <taxon>Campylobacteraceae</taxon>
        <taxon>Campylobacter</taxon>
    </lineage>
</organism>
<comment type="cofactor">
    <cofactor evidence="2 5 6">
        <name>pyridoxal 5'-phosphate</name>
        <dbReference type="ChEBI" id="CHEBI:597326"/>
    </cofactor>
</comment>
<dbReference type="Gene3D" id="3.20.20.10">
    <property type="entry name" value="Alanine racemase"/>
    <property type="match status" value="1"/>
</dbReference>
<keyword evidence="4 5" id="KW-0413">Isomerase</keyword>
<protein>
    <recommendedName>
        <fullName evidence="5">Alanine racemase</fullName>
        <ecNumber evidence="5">5.1.1.1</ecNumber>
    </recommendedName>
</protein>
<dbReference type="AlphaFoldDB" id="A0A2I1NAH1"/>
<dbReference type="GO" id="GO:0009252">
    <property type="term" value="P:peptidoglycan biosynthetic process"/>
    <property type="evidence" value="ECO:0007669"/>
    <property type="project" value="TreeGrafter"/>
</dbReference>
<dbReference type="Proteomes" id="UP000234639">
    <property type="component" value="Unassembled WGS sequence"/>
</dbReference>
<dbReference type="GO" id="GO:0008784">
    <property type="term" value="F:alanine racemase activity"/>
    <property type="evidence" value="ECO:0007669"/>
    <property type="project" value="UniProtKB-UniRule"/>
</dbReference>